<feature type="compositionally biased region" description="Basic and acidic residues" evidence="2">
    <location>
        <begin position="105"/>
        <end position="115"/>
    </location>
</feature>
<keyword evidence="1" id="KW-0175">Coiled coil</keyword>
<reference evidence="3 4" key="1">
    <citation type="submission" date="2024-10" db="EMBL/GenBank/DDBJ databases">
        <title>Updated reference genomes for cyclostephanoid diatoms.</title>
        <authorList>
            <person name="Roberts W.R."/>
            <person name="Alverson A.J."/>
        </authorList>
    </citation>
    <scope>NUCLEOTIDE SEQUENCE [LARGE SCALE GENOMIC DNA]</scope>
    <source>
        <strain evidence="3 4">AJA010-31</strain>
    </source>
</reference>
<feature type="compositionally biased region" description="Polar residues" evidence="2">
    <location>
        <begin position="581"/>
        <end position="601"/>
    </location>
</feature>
<gene>
    <name evidence="3" type="ORF">ACHAWO_002726</name>
</gene>
<keyword evidence="4" id="KW-1185">Reference proteome</keyword>
<evidence type="ECO:0000313" key="3">
    <source>
        <dbReference type="EMBL" id="KAL3801155.1"/>
    </source>
</evidence>
<comment type="caution">
    <text evidence="3">The sequence shown here is derived from an EMBL/GenBank/DDBJ whole genome shotgun (WGS) entry which is preliminary data.</text>
</comment>
<evidence type="ECO:0000313" key="4">
    <source>
        <dbReference type="Proteomes" id="UP001530400"/>
    </source>
</evidence>
<accession>A0ABD3QLK3</accession>
<protein>
    <submittedName>
        <fullName evidence="3">Uncharacterized protein</fullName>
    </submittedName>
</protein>
<dbReference type="EMBL" id="JALLPJ020000144">
    <property type="protein sequence ID" value="KAL3801155.1"/>
    <property type="molecule type" value="Genomic_DNA"/>
</dbReference>
<feature type="compositionally biased region" description="Low complexity" evidence="2">
    <location>
        <begin position="78"/>
        <end position="94"/>
    </location>
</feature>
<feature type="compositionally biased region" description="Pro residues" evidence="2">
    <location>
        <begin position="571"/>
        <end position="580"/>
    </location>
</feature>
<organism evidence="3 4">
    <name type="scientific">Cyclotella atomus</name>
    <dbReference type="NCBI Taxonomy" id="382360"/>
    <lineage>
        <taxon>Eukaryota</taxon>
        <taxon>Sar</taxon>
        <taxon>Stramenopiles</taxon>
        <taxon>Ochrophyta</taxon>
        <taxon>Bacillariophyta</taxon>
        <taxon>Coscinodiscophyceae</taxon>
        <taxon>Thalassiosirophycidae</taxon>
        <taxon>Stephanodiscales</taxon>
        <taxon>Stephanodiscaceae</taxon>
        <taxon>Cyclotella</taxon>
    </lineage>
</organism>
<feature type="compositionally biased region" description="Basic and acidic residues" evidence="2">
    <location>
        <begin position="123"/>
        <end position="134"/>
    </location>
</feature>
<name>A0ABD3QLK3_9STRA</name>
<sequence>MRPFYRSAQCVSVHTSSETMAATPASPSRSLTTGGLKSPNANNAAADLIRNLDKALLSAQASSLTAKDDAERARRNARAAGEVARRYGGSSMLKKGLKKSGNADGGERSLLEMKRERRSRARMAAEARQRREYEMSGGGLGPASPRWDWGASSAGQDRDTGGAGALDVSKDPELQPRVKVPAESVGTAHYSNTPDGSTYNYDSPVHPVNLNKVVEDSNKENQQISDPVNGVVSEMSANAHEVSEREDEIYRGVSNETMSTTDGTVSTVDFEDALDTHSVEKDHDGSNFEEATATDASNNASYCNQQAQTSDSNSAYYNQQYYDQQEQYFGQQQQQQDGQNYYQSTGEQQNYYTQDGSQQYAEQSSWNMKSVATPTHANKSVPATATLTANNPLEASNAEDVLTLSLELERVRGQLSTTTQHLTTSQSHIATLQSHNAHLQSELNRLHSELESVRERSESELHNFQSKYNSEVVRANAAEEDATIALDLAKDATSAKEECEEWLNRSMEEIQLWKGRCGELERELASYRNQRSPMQNEDEPKKVRWEDESPASPVVSEDIGHHHQSPSGRAIPPPPPPPPVESSSNGAWSTPQTTPSKSSIASGRAFLYRASPGPSPYKAQVQDLLKRTAETRRILQERRNTPTKPPPPPSLALIAMPRIASSRSLSVLNEDGFASRQGAACRSVGKAIRDSGVRLELEGKWFGSVKTLTDGSSQPEPVIEGVAELESMVREYCSNVESKIGSQNEKIEELLAFCDHLEKELMNVK</sequence>
<dbReference type="AlphaFoldDB" id="A0ABD3QLK3"/>
<feature type="compositionally biased region" description="Basic and acidic residues" evidence="2">
    <location>
        <begin position="538"/>
        <end position="547"/>
    </location>
</feature>
<feature type="region of interest" description="Disordered" evidence="2">
    <location>
        <begin position="528"/>
        <end position="601"/>
    </location>
</feature>
<dbReference type="Proteomes" id="UP001530400">
    <property type="component" value="Unassembled WGS sequence"/>
</dbReference>
<proteinExistence type="predicted"/>
<feature type="region of interest" description="Disordered" evidence="2">
    <location>
        <begin position="64"/>
        <end position="175"/>
    </location>
</feature>
<feature type="coiled-coil region" evidence="1">
    <location>
        <begin position="429"/>
        <end position="467"/>
    </location>
</feature>
<evidence type="ECO:0000256" key="1">
    <source>
        <dbReference type="SAM" id="Coils"/>
    </source>
</evidence>
<evidence type="ECO:0000256" key="2">
    <source>
        <dbReference type="SAM" id="MobiDB-lite"/>
    </source>
</evidence>
<feature type="region of interest" description="Disordered" evidence="2">
    <location>
        <begin position="13"/>
        <end position="37"/>
    </location>
</feature>